<dbReference type="InterPro" id="IPR011391">
    <property type="entry name" value="AcoX_kinase"/>
</dbReference>
<dbReference type="EMBL" id="MOBL01000004">
    <property type="protein sequence ID" value="RON35721.1"/>
    <property type="molecule type" value="Genomic_DNA"/>
</dbReference>
<proteinExistence type="predicted"/>
<dbReference type="GO" id="GO:0003951">
    <property type="term" value="F:NAD+ kinase activity"/>
    <property type="evidence" value="ECO:0007669"/>
    <property type="project" value="InterPro"/>
</dbReference>
<dbReference type="InterPro" id="IPR039065">
    <property type="entry name" value="AcoX-like"/>
</dbReference>
<gene>
    <name evidence="3" type="ORF">BK661_04980</name>
</gene>
<dbReference type="GO" id="GO:0006741">
    <property type="term" value="P:NADP+ biosynthetic process"/>
    <property type="evidence" value="ECO:0007669"/>
    <property type="project" value="InterPro"/>
</dbReference>
<dbReference type="PIRSF" id="PIRSF018567">
    <property type="entry name" value="AcoX"/>
    <property type="match status" value="1"/>
</dbReference>
<evidence type="ECO:0000256" key="2">
    <source>
        <dbReference type="SAM" id="MobiDB-lite"/>
    </source>
</evidence>
<organism evidence="3 4">
    <name type="scientific">Pseudomonas frederiksbergensis</name>
    <dbReference type="NCBI Taxonomy" id="104087"/>
    <lineage>
        <taxon>Bacteria</taxon>
        <taxon>Pseudomonadati</taxon>
        <taxon>Pseudomonadota</taxon>
        <taxon>Gammaproteobacteria</taxon>
        <taxon>Pseudomonadales</taxon>
        <taxon>Pseudomonadaceae</taxon>
        <taxon>Pseudomonas</taxon>
    </lineage>
</organism>
<dbReference type="Pfam" id="PF01513">
    <property type="entry name" value="NAD_kinase"/>
    <property type="match status" value="1"/>
</dbReference>
<keyword evidence="3" id="KW-0808">Transferase</keyword>
<dbReference type="RefSeq" id="WP_123494890.1">
    <property type="nucleotide sequence ID" value="NZ_JBNDKA010000001.1"/>
</dbReference>
<evidence type="ECO:0000313" key="4">
    <source>
        <dbReference type="Proteomes" id="UP000283260"/>
    </source>
</evidence>
<dbReference type="GO" id="GO:0051287">
    <property type="term" value="F:NAD binding"/>
    <property type="evidence" value="ECO:0007669"/>
    <property type="project" value="UniProtKB-ARBA"/>
</dbReference>
<sequence>MSRLPLTVGIIANPASGRDVRRLTANAGLFSSTDKVSVIQRLLAAFGATGVERVLMPTDMTGIAAAVLKNSHGRQARDSHWPTLEFLDLTLRQSVADTRQAARWMAERGVSLIAVLGGDGTHKAVAAEVGDIPLLTLSTGTNNAFPELREATSAGLAGGLFASGRIPPEIALRRNKRLLVRIANRDLCEVALVDVAVSSLPFTGARAISRGIDLAEVFVTFAEPQSIGLSALCGLWFPVSRQAPNGAWMRLDPHSCEALLVPLAPGLLQGCGVLAAASLDPGVAHRLCLTSGTLALDGEREIEFNAHDLPTVTLDAGGPLSIDVNAALAYAARERLLAIGREHPQHPLNLEPCTLKPEPQDTLENKNVDTADR</sequence>
<accession>A0A423JDD3</accession>
<dbReference type="SUPFAM" id="SSF111331">
    <property type="entry name" value="NAD kinase/diacylglycerol kinase-like"/>
    <property type="match status" value="1"/>
</dbReference>
<keyword evidence="3" id="KW-0418">Kinase</keyword>
<dbReference type="Gene3D" id="3.40.50.10330">
    <property type="entry name" value="Probable inorganic polyphosphate/atp-NAD kinase, domain 1"/>
    <property type="match status" value="1"/>
</dbReference>
<dbReference type="PANTHER" id="PTHR40697">
    <property type="entry name" value="ACETOIN CATABOLISM PROTEIN X"/>
    <property type="match status" value="1"/>
</dbReference>
<feature type="region of interest" description="Disordered" evidence="2">
    <location>
        <begin position="348"/>
        <end position="373"/>
    </location>
</feature>
<dbReference type="Proteomes" id="UP000283260">
    <property type="component" value="Unassembled WGS sequence"/>
</dbReference>
<reference evidence="3 4" key="1">
    <citation type="submission" date="2016-10" db="EMBL/GenBank/DDBJ databases">
        <title>Comparative genome analysis of multiple Pseudomonas spp. focuses on biocontrol and plant growth promoting traits.</title>
        <authorList>
            <person name="Tao X.-Y."/>
            <person name="Taylor C.G."/>
        </authorList>
    </citation>
    <scope>NUCLEOTIDE SEQUENCE [LARGE SCALE GENOMIC DNA]</scope>
    <source>
        <strain evidence="3 4">94G2</strain>
    </source>
</reference>
<protein>
    <submittedName>
        <fullName evidence="3">ATP-NAD kinase</fullName>
    </submittedName>
</protein>
<dbReference type="PANTHER" id="PTHR40697:SF3">
    <property type="entry name" value="ACETOIN CATABOLISM PROTEIN X"/>
    <property type="match status" value="1"/>
</dbReference>
<evidence type="ECO:0000313" key="3">
    <source>
        <dbReference type="EMBL" id="RON35721.1"/>
    </source>
</evidence>
<keyword evidence="1" id="KW-0963">Cytoplasm</keyword>
<feature type="compositionally biased region" description="Basic and acidic residues" evidence="2">
    <location>
        <begin position="363"/>
        <end position="373"/>
    </location>
</feature>
<dbReference type="InterPro" id="IPR002504">
    <property type="entry name" value="NADK"/>
</dbReference>
<comment type="caution">
    <text evidence="3">The sequence shown here is derived from an EMBL/GenBank/DDBJ whole genome shotgun (WGS) entry which is preliminary data.</text>
</comment>
<dbReference type="GO" id="GO:0005524">
    <property type="term" value="F:ATP binding"/>
    <property type="evidence" value="ECO:0007669"/>
    <property type="project" value="UniProtKB-ARBA"/>
</dbReference>
<name>A0A423JDD3_9PSED</name>
<dbReference type="InterPro" id="IPR017438">
    <property type="entry name" value="ATP-NAD_kinase_N"/>
</dbReference>
<evidence type="ECO:0000256" key="1">
    <source>
        <dbReference type="ARBA" id="ARBA00022490"/>
    </source>
</evidence>
<dbReference type="AlphaFoldDB" id="A0A423JDD3"/>
<dbReference type="InterPro" id="IPR016064">
    <property type="entry name" value="NAD/diacylglycerol_kinase_sf"/>
</dbReference>